<dbReference type="PIRSF" id="PIRSF031279">
    <property type="entry name" value="UCP031279"/>
    <property type="match status" value="1"/>
</dbReference>
<gene>
    <name evidence="1" type="primary">gb11088</name>
    <name evidence="1" type="ORF">PR202_gb11088</name>
</gene>
<dbReference type="PANTHER" id="PTHR33526">
    <property type="entry name" value="OS07G0123800 PROTEIN"/>
    <property type="match status" value="1"/>
</dbReference>
<dbReference type="EMBL" id="BQKI01000076">
    <property type="protein sequence ID" value="GJN23439.1"/>
    <property type="molecule type" value="Genomic_DNA"/>
</dbReference>
<evidence type="ECO:0000313" key="1">
    <source>
        <dbReference type="EMBL" id="GJN23439.1"/>
    </source>
</evidence>
<name>A0AAV5EJN7_ELECO</name>
<sequence length="150" mass="15616">MSVATTASRGMMRALGRCVRVSLRALVRARDLYVTRMAACAGAGGRGLVAVPRSQSHGFYYRSAADGDDADVRELIRAATSSRAHGGGGHRPPHAGVGARSRSVAFGRIDEDRPCEFGVEDDAALGPRSRSCAVGPTARTAASRVAVAAY</sequence>
<reference evidence="1" key="1">
    <citation type="journal article" date="2018" name="DNA Res.">
        <title>Multiple hybrid de novo genome assembly of finger millet, an orphan allotetraploid crop.</title>
        <authorList>
            <person name="Hatakeyama M."/>
            <person name="Aluri S."/>
            <person name="Balachadran M.T."/>
            <person name="Sivarajan S.R."/>
            <person name="Patrignani A."/>
            <person name="Gruter S."/>
            <person name="Poveda L."/>
            <person name="Shimizu-Inatsugi R."/>
            <person name="Baeten J."/>
            <person name="Francoijs K.J."/>
            <person name="Nataraja K.N."/>
            <person name="Reddy Y.A.N."/>
            <person name="Phadnis S."/>
            <person name="Ravikumar R.L."/>
            <person name="Schlapbach R."/>
            <person name="Sreeman S.M."/>
            <person name="Shimizu K.K."/>
        </authorList>
    </citation>
    <scope>NUCLEOTIDE SEQUENCE</scope>
</reference>
<dbReference type="InterPro" id="IPR016972">
    <property type="entry name" value="UCP031279"/>
</dbReference>
<reference evidence="1" key="2">
    <citation type="submission" date="2021-12" db="EMBL/GenBank/DDBJ databases">
        <title>Resequencing data analysis of finger millet.</title>
        <authorList>
            <person name="Hatakeyama M."/>
            <person name="Aluri S."/>
            <person name="Balachadran M.T."/>
            <person name="Sivarajan S.R."/>
            <person name="Poveda L."/>
            <person name="Shimizu-Inatsugi R."/>
            <person name="Schlapbach R."/>
            <person name="Sreeman S.M."/>
            <person name="Shimizu K.K."/>
        </authorList>
    </citation>
    <scope>NUCLEOTIDE SEQUENCE</scope>
</reference>
<dbReference type="PANTHER" id="PTHR33526:SF27">
    <property type="entry name" value="EXPRESSED PROTEIN"/>
    <property type="match status" value="1"/>
</dbReference>
<dbReference type="Proteomes" id="UP001054889">
    <property type="component" value="Unassembled WGS sequence"/>
</dbReference>
<dbReference type="AlphaFoldDB" id="A0AAV5EJN7"/>
<protein>
    <submittedName>
        <fullName evidence="1">Uncharacterized protein</fullName>
    </submittedName>
</protein>
<organism evidence="1 2">
    <name type="scientific">Eleusine coracana subsp. coracana</name>
    <dbReference type="NCBI Taxonomy" id="191504"/>
    <lineage>
        <taxon>Eukaryota</taxon>
        <taxon>Viridiplantae</taxon>
        <taxon>Streptophyta</taxon>
        <taxon>Embryophyta</taxon>
        <taxon>Tracheophyta</taxon>
        <taxon>Spermatophyta</taxon>
        <taxon>Magnoliopsida</taxon>
        <taxon>Liliopsida</taxon>
        <taxon>Poales</taxon>
        <taxon>Poaceae</taxon>
        <taxon>PACMAD clade</taxon>
        <taxon>Chloridoideae</taxon>
        <taxon>Cynodonteae</taxon>
        <taxon>Eleusininae</taxon>
        <taxon>Eleusine</taxon>
    </lineage>
</organism>
<accession>A0AAV5EJN7</accession>
<keyword evidence="2" id="KW-1185">Reference proteome</keyword>
<comment type="caution">
    <text evidence="1">The sequence shown here is derived from an EMBL/GenBank/DDBJ whole genome shotgun (WGS) entry which is preliminary data.</text>
</comment>
<evidence type="ECO:0000313" key="2">
    <source>
        <dbReference type="Proteomes" id="UP001054889"/>
    </source>
</evidence>
<proteinExistence type="predicted"/>